<dbReference type="GO" id="GO:0000271">
    <property type="term" value="P:polysaccharide biosynthetic process"/>
    <property type="evidence" value="ECO:0007669"/>
    <property type="project" value="InterPro"/>
</dbReference>
<dbReference type="PANTHER" id="PTHR43491:SF5">
    <property type="entry name" value="UDP-N-ACETYL-D-MANNOSAMINE DEHYDROGENASE"/>
    <property type="match status" value="1"/>
</dbReference>
<dbReference type="NCBIfam" id="TIGR03026">
    <property type="entry name" value="NDP-sugDHase"/>
    <property type="match status" value="1"/>
</dbReference>
<evidence type="ECO:0000256" key="1">
    <source>
        <dbReference type="ARBA" id="ARBA00023002"/>
    </source>
</evidence>
<evidence type="ECO:0000256" key="2">
    <source>
        <dbReference type="ARBA" id="ARBA00023027"/>
    </source>
</evidence>
<dbReference type="InterPro" id="IPR017476">
    <property type="entry name" value="UDP-Glc/GDP-Man"/>
</dbReference>
<sequence length="398" mass="44842">MTTVSVYGVGKAGLPLCCVIAESGHKVIGVGRNSEKSIQLNKGINPIPEETGLSDLLRKHVGKQLKFTIDGVGASKKTKVHIIIVPVFIDATNKPDFTNIKEAANNIARGLKKGDLVVLETTVPIGTTGKLLKTELEKISKLRAGRDFYLAMSPERMMTGYAISRYQELPKIVGGINMLSTKKVAQFYLTFCRQIIEVSSLETAEFIKISEGVYRDVNIALANELYKISLSSRIDYWEVQKAANNPFCHLHEPGSVGGHCIPVYPWFLINNFEVPLIKQARQQNDDMIKFYIKQTEKITKPPSRILVVGISFREGVKETAYTRSLPLIKLLEKRGYRVFVYDPLYSKEELTSMKLKYSREFNKAKAIILLNKYPDLRAPLTKYRSRVVDVKNILNQKP</sequence>
<reference evidence="5 6" key="1">
    <citation type="journal article" date="2016" name="Nat. Commun.">
        <title>Thousands of microbial genomes shed light on interconnected biogeochemical processes in an aquifer system.</title>
        <authorList>
            <person name="Anantharaman K."/>
            <person name="Brown C.T."/>
            <person name="Hug L.A."/>
            <person name="Sharon I."/>
            <person name="Castelle C.J."/>
            <person name="Probst A.J."/>
            <person name="Thomas B.C."/>
            <person name="Singh A."/>
            <person name="Wilkins M.J."/>
            <person name="Karaoz U."/>
            <person name="Brodie E.L."/>
            <person name="Williams K.H."/>
            <person name="Hubbard S.S."/>
            <person name="Banfield J.F."/>
        </authorList>
    </citation>
    <scope>NUCLEOTIDE SEQUENCE [LARGE SCALE GENOMIC DNA]</scope>
</reference>
<dbReference type="Pfam" id="PF03721">
    <property type="entry name" value="UDPG_MGDP_dh_N"/>
    <property type="match status" value="1"/>
</dbReference>
<comment type="caution">
    <text evidence="5">The sequence shown here is derived from an EMBL/GenBank/DDBJ whole genome shotgun (WGS) entry which is preliminary data.</text>
</comment>
<evidence type="ECO:0000259" key="4">
    <source>
        <dbReference type="SMART" id="SM00984"/>
    </source>
</evidence>
<dbReference type="Pfam" id="PF00984">
    <property type="entry name" value="UDPG_MGDP_dh"/>
    <property type="match status" value="1"/>
</dbReference>
<keyword evidence="2" id="KW-0520">NAD</keyword>
<dbReference type="GO" id="GO:0051287">
    <property type="term" value="F:NAD binding"/>
    <property type="evidence" value="ECO:0007669"/>
    <property type="project" value="InterPro"/>
</dbReference>
<dbReference type="InterPro" id="IPR008927">
    <property type="entry name" value="6-PGluconate_DH-like_C_sf"/>
</dbReference>
<dbReference type="InterPro" id="IPR014027">
    <property type="entry name" value="UDP-Glc/GDP-Man_DH_C"/>
</dbReference>
<dbReference type="SUPFAM" id="SSF51735">
    <property type="entry name" value="NAD(P)-binding Rossmann-fold domains"/>
    <property type="match status" value="1"/>
</dbReference>
<dbReference type="InterPro" id="IPR036220">
    <property type="entry name" value="UDP-Glc/GDP-Man_DH_C_sf"/>
</dbReference>
<name>A0A1F7K293_9BACT</name>
<dbReference type="Pfam" id="PF03720">
    <property type="entry name" value="UDPG_MGDP_dh_C"/>
    <property type="match status" value="1"/>
</dbReference>
<comment type="similarity">
    <text evidence="3">Belongs to the UDP-glucose/GDP-mannose dehydrogenase family.</text>
</comment>
<dbReference type="SMART" id="SM00984">
    <property type="entry name" value="UDPG_MGDP_dh_C"/>
    <property type="match status" value="1"/>
</dbReference>
<evidence type="ECO:0000313" key="6">
    <source>
        <dbReference type="Proteomes" id="UP000178450"/>
    </source>
</evidence>
<evidence type="ECO:0000313" key="5">
    <source>
        <dbReference type="EMBL" id="OGK61951.1"/>
    </source>
</evidence>
<evidence type="ECO:0000256" key="3">
    <source>
        <dbReference type="PIRNR" id="PIRNR000124"/>
    </source>
</evidence>
<proteinExistence type="inferred from homology"/>
<dbReference type="AlphaFoldDB" id="A0A1F7K293"/>
<dbReference type="Proteomes" id="UP000178450">
    <property type="component" value="Unassembled WGS sequence"/>
</dbReference>
<dbReference type="EMBL" id="MGBG01000025">
    <property type="protein sequence ID" value="OGK61951.1"/>
    <property type="molecule type" value="Genomic_DNA"/>
</dbReference>
<dbReference type="InterPro" id="IPR001732">
    <property type="entry name" value="UDP-Glc/GDP-Man_DH_N"/>
</dbReference>
<gene>
    <name evidence="5" type="ORF">A2209_04955</name>
</gene>
<organism evidence="5 6">
    <name type="scientific">Candidatus Roizmanbacteria bacterium RIFOXYA1_FULL_41_12</name>
    <dbReference type="NCBI Taxonomy" id="1802082"/>
    <lineage>
        <taxon>Bacteria</taxon>
        <taxon>Candidatus Roizmaniibacteriota</taxon>
    </lineage>
</organism>
<dbReference type="InterPro" id="IPR036291">
    <property type="entry name" value="NAD(P)-bd_dom_sf"/>
</dbReference>
<dbReference type="InterPro" id="IPR014026">
    <property type="entry name" value="UDP-Glc/GDP-Man_DH_dimer"/>
</dbReference>
<dbReference type="PIRSF" id="PIRSF000124">
    <property type="entry name" value="UDPglc_GDPman_dh"/>
    <property type="match status" value="1"/>
</dbReference>
<dbReference type="GO" id="GO:0016628">
    <property type="term" value="F:oxidoreductase activity, acting on the CH-CH group of donors, NAD or NADP as acceptor"/>
    <property type="evidence" value="ECO:0007669"/>
    <property type="project" value="InterPro"/>
</dbReference>
<dbReference type="Gene3D" id="3.40.50.720">
    <property type="entry name" value="NAD(P)-binding Rossmann-like Domain"/>
    <property type="match status" value="2"/>
</dbReference>
<keyword evidence="1" id="KW-0560">Oxidoreductase</keyword>
<dbReference type="PANTHER" id="PTHR43491">
    <property type="entry name" value="UDP-N-ACETYL-D-MANNOSAMINE DEHYDROGENASE"/>
    <property type="match status" value="1"/>
</dbReference>
<dbReference type="GO" id="GO:0016616">
    <property type="term" value="F:oxidoreductase activity, acting on the CH-OH group of donors, NAD or NADP as acceptor"/>
    <property type="evidence" value="ECO:0007669"/>
    <property type="project" value="InterPro"/>
</dbReference>
<dbReference type="SUPFAM" id="SSF48179">
    <property type="entry name" value="6-phosphogluconate dehydrogenase C-terminal domain-like"/>
    <property type="match status" value="1"/>
</dbReference>
<dbReference type="InterPro" id="IPR028359">
    <property type="entry name" value="UDP_ManNAc/GlcNAc_DH"/>
</dbReference>
<dbReference type="SUPFAM" id="SSF52413">
    <property type="entry name" value="UDP-glucose/GDP-mannose dehydrogenase C-terminal domain"/>
    <property type="match status" value="1"/>
</dbReference>
<feature type="domain" description="UDP-glucose/GDP-mannose dehydrogenase C-terminal" evidence="4">
    <location>
        <begin position="306"/>
        <end position="396"/>
    </location>
</feature>
<protein>
    <recommendedName>
        <fullName evidence="4">UDP-glucose/GDP-mannose dehydrogenase C-terminal domain-containing protein</fullName>
    </recommendedName>
</protein>
<dbReference type="PIRSF" id="PIRSF500136">
    <property type="entry name" value="UDP_ManNAc_DH"/>
    <property type="match status" value="1"/>
</dbReference>
<accession>A0A1F7K293</accession>